<reference evidence="2" key="1">
    <citation type="journal article" date="2022" name="Mol. Ecol. Resour.">
        <title>The genomes of chicory, endive, great burdock and yacon provide insights into Asteraceae palaeo-polyploidization history and plant inulin production.</title>
        <authorList>
            <person name="Fan W."/>
            <person name="Wang S."/>
            <person name="Wang H."/>
            <person name="Wang A."/>
            <person name="Jiang F."/>
            <person name="Liu H."/>
            <person name="Zhao H."/>
            <person name="Xu D."/>
            <person name="Zhang Y."/>
        </authorList>
    </citation>
    <scope>NUCLEOTIDE SEQUENCE [LARGE SCALE GENOMIC DNA]</scope>
    <source>
        <strain evidence="2">cv. Yunnan</strain>
    </source>
</reference>
<reference evidence="1 2" key="2">
    <citation type="journal article" date="2022" name="Mol. Ecol. Resour.">
        <title>The genomes of chicory, endive, great burdock and yacon provide insights into Asteraceae paleo-polyploidization history and plant inulin production.</title>
        <authorList>
            <person name="Fan W."/>
            <person name="Wang S."/>
            <person name="Wang H."/>
            <person name="Wang A."/>
            <person name="Jiang F."/>
            <person name="Liu H."/>
            <person name="Zhao H."/>
            <person name="Xu D."/>
            <person name="Zhang Y."/>
        </authorList>
    </citation>
    <scope>NUCLEOTIDE SEQUENCE [LARGE SCALE GENOMIC DNA]</scope>
    <source>
        <strain evidence="2">cv. Yunnan</strain>
        <tissue evidence="1">Leaves</tissue>
    </source>
</reference>
<keyword evidence="2" id="KW-1185">Reference proteome</keyword>
<accession>A0ACB9AWN1</accession>
<dbReference type="Proteomes" id="UP001056120">
    <property type="component" value="Linkage Group LG24"/>
</dbReference>
<dbReference type="EMBL" id="CM042041">
    <property type="protein sequence ID" value="KAI3713763.1"/>
    <property type="molecule type" value="Genomic_DNA"/>
</dbReference>
<evidence type="ECO:0000313" key="1">
    <source>
        <dbReference type="EMBL" id="KAI3713763.1"/>
    </source>
</evidence>
<name>A0ACB9AWN1_9ASTR</name>
<organism evidence="1 2">
    <name type="scientific">Smallanthus sonchifolius</name>
    <dbReference type="NCBI Taxonomy" id="185202"/>
    <lineage>
        <taxon>Eukaryota</taxon>
        <taxon>Viridiplantae</taxon>
        <taxon>Streptophyta</taxon>
        <taxon>Embryophyta</taxon>
        <taxon>Tracheophyta</taxon>
        <taxon>Spermatophyta</taxon>
        <taxon>Magnoliopsida</taxon>
        <taxon>eudicotyledons</taxon>
        <taxon>Gunneridae</taxon>
        <taxon>Pentapetalae</taxon>
        <taxon>asterids</taxon>
        <taxon>campanulids</taxon>
        <taxon>Asterales</taxon>
        <taxon>Asteraceae</taxon>
        <taxon>Asteroideae</taxon>
        <taxon>Heliantheae alliance</taxon>
        <taxon>Millerieae</taxon>
        <taxon>Smallanthus</taxon>
    </lineage>
</organism>
<comment type="caution">
    <text evidence="1">The sequence shown here is derived from an EMBL/GenBank/DDBJ whole genome shotgun (WGS) entry which is preliminary data.</text>
</comment>
<proteinExistence type="predicted"/>
<gene>
    <name evidence="1" type="ORF">L1987_72349</name>
</gene>
<sequence length="227" mass="25728">MLTLKLIDPKKPLSQFAQLSICHKSSSRLHLSRNLIDESSISNPSITSDWDKDGLLMIAKEALQIPTIAVIEGATLGGGLEMASSCDLRIYDRRRDGDRSDEMQKQDGSQFGDLDGDRSQFGDLGILTSIQRWTFRGLRSTEKDVSIICKIRHVFFALVLQCFRRRCNEVTLPLHTNQNKQEADEAFEGLIDDQDKVFAATLILTSAKLLFNFYLFLDKFFKSLVFN</sequence>
<protein>
    <submittedName>
        <fullName evidence="1">Uncharacterized protein</fullName>
    </submittedName>
</protein>
<evidence type="ECO:0000313" key="2">
    <source>
        <dbReference type="Proteomes" id="UP001056120"/>
    </source>
</evidence>